<dbReference type="GO" id="GO:0016301">
    <property type="term" value="F:kinase activity"/>
    <property type="evidence" value="ECO:0007669"/>
    <property type="project" value="UniProtKB-KW"/>
</dbReference>
<dbReference type="AlphaFoldDB" id="A0A5C8UW84"/>
<evidence type="ECO:0000256" key="3">
    <source>
        <dbReference type="SAM" id="MobiDB-lite"/>
    </source>
</evidence>
<dbReference type="PRINTS" id="PR00990">
    <property type="entry name" value="RIBOKINASE"/>
</dbReference>
<dbReference type="PANTHER" id="PTHR10584:SF166">
    <property type="entry name" value="RIBOKINASE"/>
    <property type="match status" value="1"/>
</dbReference>
<dbReference type="SUPFAM" id="SSF53613">
    <property type="entry name" value="Ribokinase-like"/>
    <property type="match status" value="1"/>
</dbReference>
<evidence type="ECO:0000313" key="5">
    <source>
        <dbReference type="EMBL" id="TXN31918.1"/>
    </source>
</evidence>
<keyword evidence="1" id="KW-0808">Transferase</keyword>
<dbReference type="EMBL" id="VRMG01000004">
    <property type="protein sequence ID" value="TXN31918.1"/>
    <property type="molecule type" value="Genomic_DNA"/>
</dbReference>
<protein>
    <submittedName>
        <fullName evidence="5">Carbohydrate kinase</fullName>
    </submittedName>
</protein>
<dbReference type="Gene3D" id="3.40.1190.20">
    <property type="match status" value="1"/>
</dbReference>
<feature type="region of interest" description="Disordered" evidence="3">
    <location>
        <begin position="373"/>
        <end position="398"/>
    </location>
</feature>
<evidence type="ECO:0000256" key="2">
    <source>
        <dbReference type="ARBA" id="ARBA00022777"/>
    </source>
</evidence>
<gene>
    <name evidence="5" type="ORF">FVP33_03070</name>
</gene>
<dbReference type="PANTHER" id="PTHR10584">
    <property type="entry name" value="SUGAR KINASE"/>
    <property type="match status" value="1"/>
</dbReference>
<feature type="domain" description="Carbohydrate kinase PfkB" evidence="4">
    <location>
        <begin position="85"/>
        <end position="338"/>
    </location>
</feature>
<keyword evidence="6" id="KW-1185">Reference proteome</keyword>
<sequence length="398" mass="42735">MVKLYKLDAVSTYDRHIRSADWIKPAQTRSPMIAPISYLWSLVLSEDSATAATPHLDLLFAGSVFCDLVFAGVPLPEPGAEVFADAFMLTPGGTANRAVAASRLGASTALLSQLGDDALGSRVDDILSAEPELDLTWLRRVPGFQSPVSVSLTGQHERSFITYEEDALPLDWPEDGPTVGATHVGVQAELPAWVRRIRAEGTVVFGGVGWDSSGEWSPSVLRRLREIDVFVPNDLEAMRYTQTDSAEDAARALGEYVDLAVVTRGARGVVAFERATGTLTEVDTIVVDTIDPTGAGDVFVASLMATERFGWPLDVRLRLACLCASLSVRTLGGAASAPRPAEILRFLDAEAPVGDWSMIRRWAEAAADVSAASVQSPSPELHHSTHHAGPIHTPEENL</sequence>
<dbReference type="InterPro" id="IPR011611">
    <property type="entry name" value="PfkB_dom"/>
</dbReference>
<reference evidence="5 6" key="1">
    <citation type="submission" date="2019-08" db="EMBL/GenBank/DDBJ databases">
        <title>Bacterial whole genome sequence for Glaciihabitans sp. CHu50b-6-2.</title>
        <authorList>
            <person name="Jin L."/>
        </authorList>
    </citation>
    <scope>NUCLEOTIDE SEQUENCE [LARGE SCALE GENOMIC DNA]</scope>
    <source>
        <strain evidence="5 6">CHu50b-6-2</strain>
    </source>
</reference>
<proteinExistence type="predicted"/>
<comment type="caution">
    <text evidence="5">The sequence shown here is derived from an EMBL/GenBank/DDBJ whole genome shotgun (WGS) entry which is preliminary data.</text>
</comment>
<organism evidence="5 6">
    <name type="scientific">Lacisediminihabitans profunda</name>
    <dbReference type="NCBI Taxonomy" id="2594790"/>
    <lineage>
        <taxon>Bacteria</taxon>
        <taxon>Bacillati</taxon>
        <taxon>Actinomycetota</taxon>
        <taxon>Actinomycetes</taxon>
        <taxon>Micrococcales</taxon>
        <taxon>Microbacteriaceae</taxon>
        <taxon>Lacisediminihabitans</taxon>
    </lineage>
</organism>
<dbReference type="InterPro" id="IPR029056">
    <property type="entry name" value="Ribokinase-like"/>
</dbReference>
<keyword evidence="2 5" id="KW-0418">Kinase</keyword>
<name>A0A5C8UW84_9MICO</name>
<evidence type="ECO:0000256" key="1">
    <source>
        <dbReference type="ARBA" id="ARBA00022679"/>
    </source>
</evidence>
<evidence type="ECO:0000313" key="6">
    <source>
        <dbReference type="Proteomes" id="UP000321379"/>
    </source>
</evidence>
<accession>A0A5C8UW84</accession>
<dbReference type="Pfam" id="PF00294">
    <property type="entry name" value="PfkB"/>
    <property type="match status" value="1"/>
</dbReference>
<dbReference type="InterPro" id="IPR002139">
    <property type="entry name" value="Ribo/fructo_kinase"/>
</dbReference>
<evidence type="ECO:0000259" key="4">
    <source>
        <dbReference type="Pfam" id="PF00294"/>
    </source>
</evidence>
<dbReference type="GO" id="GO:0006796">
    <property type="term" value="P:phosphate-containing compound metabolic process"/>
    <property type="evidence" value="ECO:0007669"/>
    <property type="project" value="UniProtKB-ARBA"/>
</dbReference>
<dbReference type="Proteomes" id="UP000321379">
    <property type="component" value="Unassembled WGS sequence"/>
</dbReference>